<keyword evidence="1" id="KW-0732">Signal</keyword>
<accession>I3PIK2</accession>
<feature type="chain" id="PRO_5003678323" evidence="1">
    <location>
        <begin position="17"/>
        <end position="178"/>
    </location>
</feature>
<protein>
    <submittedName>
        <fullName evidence="2">Putative antiviral protein</fullName>
    </submittedName>
</protein>
<proteinExistence type="evidence at transcript level"/>
<dbReference type="EMBL" id="JN807330">
    <property type="protein sequence ID" value="AEZ02311.1"/>
    <property type="molecule type" value="mRNA"/>
</dbReference>
<organism evidence="2">
    <name type="scientific">Lonomia obliqua</name>
    <name type="common">Moth</name>
    <dbReference type="NCBI Taxonomy" id="304329"/>
    <lineage>
        <taxon>Eukaryota</taxon>
        <taxon>Metazoa</taxon>
        <taxon>Ecdysozoa</taxon>
        <taxon>Arthropoda</taxon>
        <taxon>Hexapoda</taxon>
        <taxon>Insecta</taxon>
        <taxon>Pterygota</taxon>
        <taxon>Neoptera</taxon>
        <taxon>Endopterygota</taxon>
        <taxon>Lepidoptera</taxon>
        <taxon>Glossata</taxon>
        <taxon>Ditrysia</taxon>
        <taxon>Bombycoidea</taxon>
        <taxon>Saturniidae</taxon>
        <taxon>Hemileucinae</taxon>
        <taxon>Lonomia</taxon>
    </lineage>
</organism>
<reference evidence="2" key="1">
    <citation type="submission" date="2011-08" db="EMBL/GenBank/DDBJ databases">
        <title>Sequence of putative antiviral protein from Lonomia obliqua hemolymph.</title>
        <authorList>
            <person name="Carmo A.C.V."/>
            <person name="Giovanni D.N.S."/>
            <person name="Correa T.P."/>
            <person name="Martins L.M."/>
            <person name="Stocco R.C."/>
            <person name="Becak W."/>
            <person name="Suazo C.A.T."/>
            <person name="Moraes R.H.P."/>
            <person name="Darci B.-B.M."/>
            <person name="Veiga A.B.G."/>
            <person name="Mendonca R.Z."/>
        </authorList>
    </citation>
    <scope>NUCLEOTIDE SEQUENCE</scope>
</reference>
<dbReference type="AlphaFoldDB" id="I3PIK2"/>
<evidence type="ECO:0000256" key="1">
    <source>
        <dbReference type="SAM" id="SignalP"/>
    </source>
</evidence>
<feature type="signal peptide" evidence="1">
    <location>
        <begin position="1"/>
        <end position="16"/>
    </location>
</feature>
<name>I3PIK2_LONON</name>
<sequence length="178" mass="19792">MLKFIILSLLCAVAQAKENELIGSGHLIATFPRLQKHLVACSAFSLYKVKGVQCTCGDKTDVPLLVIKYQSPDKPQSSDSAQEFMASVMVKTYEEVKETVNIKTCKCGKDETEYEYSVYREINDNFGIIYSAPQSPNGPEIAFISVETLPTKTVFENTIKSIPELASRSDYELLCDLS</sequence>
<evidence type="ECO:0000313" key="2">
    <source>
        <dbReference type="EMBL" id="AEZ02311.1"/>
    </source>
</evidence>